<dbReference type="InterPro" id="IPR017938">
    <property type="entry name" value="Riboflavin_synthase-like_b-brl"/>
</dbReference>
<evidence type="ECO:0000313" key="7">
    <source>
        <dbReference type="Proteomes" id="UP001139365"/>
    </source>
</evidence>
<keyword evidence="2" id="KW-0479">Metal-binding</keyword>
<dbReference type="EMBL" id="JALEMU010000047">
    <property type="protein sequence ID" value="MCI5755216.1"/>
    <property type="molecule type" value="Genomic_DNA"/>
</dbReference>
<comment type="cofactor">
    <cofactor evidence="1">
        <name>FAD</name>
        <dbReference type="ChEBI" id="CHEBI:57692"/>
    </cofactor>
    <text evidence="1">Binds 1 FAD per subunit.</text>
</comment>
<evidence type="ECO:0000313" key="6">
    <source>
        <dbReference type="Proteomes" id="UP000017938"/>
    </source>
</evidence>
<dbReference type="Proteomes" id="UP000017938">
    <property type="component" value="Unassembled WGS sequence"/>
</dbReference>
<name>R6TS85_9BACT</name>
<dbReference type="PROSITE" id="PS51384">
    <property type="entry name" value="FAD_FR"/>
    <property type="match status" value="1"/>
</dbReference>
<dbReference type="InterPro" id="IPR012165">
    <property type="entry name" value="Cyt_c3_hydrogenase_gsu"/>
</dbReference>
<evidence type="ECO:0000313" key="5">
    <source>
        <dbReference type="EMBL" id="MCI5755216.1"/>
    </source>
</evidence>
<dbReference type="GO" id="GO:0051537">
    <property type="term" value="F:2 iron, 2 sulfur cluster binding"/>
    <property type="evidence" value="ECO:0007669"/>
    <property type="project" value="UniProtKB-KW"/>
</dbReference>
<proteinExistence type="predicted"/>
<feature type="binding site" evidence="2">
    <location>
        <position position="222"/>
    </location>
    <ligand>
        <name>[2Fe-2S] cluster</name>
        <dbReference type="ChEBI" id="CHEBI:190135"/>
    </ligand>
</feature>
<keyword evidence="1" id="KW-0274">FAD</keyword>
<evidence type="ECO:0000256" key="2">
    <source>
        <dbReference type="PIRSR" id="PIRSR006816-2"/>
    </source>
</evidence>
<sequence length="281" mass="30322">MFLVKENTVLNPNTVRMTVEAPMIARKAKPGQFVIIRGDEKGERIPLTISGYDAAGGTVTVIYQTVGASTLKLAEIPAGGYLCDIVGPLGRASELDGIKKAAVVGGGLGCAIAYPQAKYLHEHGASVDIIAGFRNKDIIILEDEMRAACENLVLLTDDGSNGHKGLVTDGLKALIDAGAKYDVVIVIGPPIMMKFVCRLTKEYGIKTVVSMNPIMIDGTGMCGGCRVSVGGEMKFACVDGPDFDGHLVDFDELMKRNRMYRDEEQHDCNLFREAKEREHNA</sequence>
<dbReference type="AlphaFoldDB" id="R6TS85"/>
<dbReference type="GO" id="GO:0016491">
    <property type="term" value="F:oxidoreductase activity"/>
    <property type="evidence" value="ECO:0007669"/>
    <property type="project" value="InterPro"/>
</dbReference>
<reference evidence="5 7" key="2">
    <citation type="submission" date="2022-03" db="EMBL/GenBank/DDBJ databases">
        <title>Metagenome-assembled genomes from swine fecal metagenomes.</title>
        <authorList>
            <person name="Holman D.B."/>
            <person name="Kommadath A."/>
        </authorList>
    </citation>
    <scope>NUCLEOTIDE SEQUENCE [LARGE SCALE GENOMIC DNA]</scope>
    <source>
        <strain evidence="5">SUG147</strain>
    </source>
</reference>
<feature type="binding site" evidence="2">
    <location>
        <position position="237"/>
    </location>
    <ligand>
        <name>[2Fe-2S] cluster</name>
        <dbReference type="ChEBI" id="CHEBI:190135"/>
    </ligand>
</feature>
<feature type="domain" description="FAD-binding FR-type" evidence="3">
    <location>
        <begin position="1"/>
        <end position="95"/>
    </location>
</feature>
<dbReference type="Gene3D" id="2.40.30.10">
    <property type="entry name" value="Translation factors"/>
    <property type="match status" value="1"/>
</dbReference>
<dbReference type="GO" id="GO:0050660">
    <property type="term" value="F:flavin adenine dinucleotide binding"/>
    <property type="evidence" value="ECO:0007669"/>
    <property type="project" value="InterPro"/>
</dbReference>
<dbReference type="InterPro" id="IPR039261">
    <property type="entry name" value="FNR_nucleotide-bd"/>
</dbReference>
<protein>
    <submittedName>
        <fullName evidence="4">Oxidoreductase NAD-binding domain protein</fullName>
    </submittedName>
    <submittedName>
        <fullName evidence="5">Sulfide/dihydroorotate dehydrogenase-like FAD/NAD-binding protein</fullName>
    </submittedName>
</protein>
<dbReference type="SUPFAM" id="SSF63380">
    <property type="entry name" value="Riboflavin synthase domain-like"/>
    <property type="match status" value="1"/>
</dbReference>
<reference evidence="4" key="1">
    <citation type="submission" date="2012-11" db="EMBL/GenBank/DDBJ databases">
        <title>Dependencies among metagenomic species, viruses, plasmids and units of genetic variation.</title>
        <authorList>
            <person name="Nielsen H.B."/>
            <person name="Almeida M."/>
            <person name="Juncker A.S."/>
            <person name="Rasmussen S."/>
            <person name="Li J."/>
            <person name="Sunagawa S."/>
            <person name="Plichta D."/>
            <person name="Gautier L."/>
            <person name="Le Chatelier E."/>
            <person name="Peletier E."/>
            <person name="Bonde I."/>
            <person name="Nielsen T."/>
            <person name="Manichanh C."/>
            <person name="Arumugam M."/>
            <person name="Batto J."/>
            <person name="Santos M.B.Q.D."/>
            <person name="Blom N."/>
            <person name="Borruel N."/>
            <person name="Burgdorf K.S."/>
            <person name="Boumezbeur F."/>
            <person name="Casellas F."/>
            <person name="Dore J."/>
            <person name="Guarner F."/>
            <person name="Hansen T."/>
            <person name="Hildebrand F."/>
            <person name="Kaas R.S."/>
            <person name="Kennedy S."/>
            <person name="Kristiansen K."/>
            <person name="Kultima J.R."/>
            <person name="Leonard P."/>
            <person name="Levenez F."/>
            <person name="Lund O."/>
            <person name="Moumen B."/>
            <person name="Le Paslier D."/>
            <person name="Pons N."/>
            <person name="Pedersen O."/>
            <person name="Prifti E."/>
            <person name="Qin J."/>
            <person name="Raes J."/>
            <person name="Tap J."/>
            <person name="Tims S."/>
            <person name="Ussery D.W."/>
            <person name="Yamada T."/>
            <person name="MetaHit consortium"/>
            <person name="Renault P."/>
            <person name="Sicheritz-Ponten T."/>
            <person name="Bork P."/>
            <person name="Wang J."/>
            <person name="Brunak S."/>
            <person name="Ehrlich S.D."/>
        </authorList>
    </citation>
    <scope>NUCLEOTIDE SEQUENCE [LARGE SCALE GENOMIC DNA]</scope>
</reference>
<dbReference type="SUPFAM" id="SSF52343">
    <property type="entry name" value="Ferredoxin reductase-like, C-terminal NADP-linked domain"/>
    <property type="match status" value="1"/>
</dbReference>
<dbReference type="CDD" id="cd06219">
    <property type="entry name" value="DHOD_e_trans_like1"/>
    <property type="match status" value="1"/>
</dbReference>
<dbReference type="GO" id="GO:0046872">
    <property type="term" value="F:metal ion binding"/>
    <property type="evidence" value="ECO:0007669"/>
    <property type="project" value="UniProtKB-KW"/>
</dbReference>
<evidence type="ECO:0000313" key="4">
    <source>
        <dbReference type="EMBL" id="CDC76318.1"/>
    </source>
</evidence>
<dbReference type="EMBL" id="CBFW010000362">
    <property type="protein sequence ID" value="CDC76318.1"/>
    <property type="molecule type" value="Genomic_DNA"/>
</dbReference>
<dbReference type="STRING" id="1263015.BN580_02116"/>
<feature type="binding site" evidence="2">
    <location>
        <position position="225"/>
    </location>
    <ligand>
        <name>[2Fe-2S] cluster</name>
        <dbReference type="ChEBI" id="CHEBI:190135"/>
    </ligand>
</feature>
<dbReference type="InterPro" id="IPR050353">
    <property type="entry name" value="PyrK_electron_transfer"/>
</dbReference>
<dbReference type="Proteomes" id="UP001139365">
    <property type="component" value="Unassembled WGS sequence"/>
</dbReference>
<keyword evidence="2" id="KW-0001">2Fe-2S</keyword>
<keyword evidence="1" id="KW-0285">Flavoprotein</keyword>
<dbReference type="Gene3D" id="3.40.50.80">
    <property type="entry name" value="Nucleotide-binding domain of ferredoxin-NADP reductase (FNR) module"/>
    <property type="match status" value="1"/>
</dbReference>
<dbReference type="InterPro" id="IPR019480">
    <property type="entry name" value="Dihydroorotate_DH_Fe-S-bd"/>
</dbReference>
<accession>R6TS85</accession>
<dbReference type="PANTHER" id="PTHR43513">
    <property type="entry name" value="DIHYDROOROTATE DEHYDROGENASE B (NAD(+)), ELECTRON TRANSFER SUBUNIT"/>
    <property type="match status" value="1"/>
</dbReference>
<gene>
    <name evidence="4" type="ORF">BN580_02116</name>
    <name evidence="5" type="ORF">MR241_02845</name>
</gene>
<comment type="caution">
    <text evidence="4">The sequence shown here is derived from an EMBL/GenBank/DDBJ whole genome shotgun (WGS) entry which is preliminary data.</text>
</comment>
<keyword evidence="2" id="KW-0411">Iron-sulfur</keyword>
<feature type="binding site" evidence="1">
    <location>
        <begin position="62"/>
        <end position="64"/>
    </location>
    <ligand>
        <name>FAD</name>
        <dbReference type="ChEBI" id="CHEBI:57692"/>
    </ligand>
</feature>
<comment type="cofactor">
    <cofactor evidence="2">
        <name>[2Fe-2S] cluster</name>
        <dbReference type="ChEBI" id="CHEBI:190135"/>
    </cofactor>
    <text evidence="2">Binds 1 [2Fe-2S] cluster per subunit.</text>
</comment>
<dbReference type="GO" id="GO:0006221">
    <property type="term" value="P:pyrimidine nucleotide biosynthetic process"/>
    <property type="evidence" value="ECO:0007669"/>
    <property type="project" value="InterPro"/>
</dbReference>
<dbReference type="NCBIfam" id="NF004862">
    <property type="entry name" value="PRK06222.1"/>
    <property type="match status" value="1"/>
</dbReference>
<organism evidence="4 6">
    <name type="scientific">Candidatus Colimorpha enterica</name>
    <dbReference type="NCBI Taxonomy" id="3083063"/>
    <lineage>
        <taxon>Bacteria</taxon>
        <taxon>Pseudomonadati</taxon>
        <taxon>Bacteroidota</taxon>
        <taxon>Bacteroidia</taxon>
        <taxon>Bacteroidales</taxon>
        <taxon>Candidatus Colimorpha</taxon>
    </lineage>
</organism>
<dbReference type="PANTHER" id="PTHR43513:SF3">
    <property type="entry name" value="DIHYDROOROTATE DEHYDROGENASE B (NAD(+)), ELECTRON TRANSFER SUBUNIT-RELATED"/>
    <property type="match status" value="1"/>
</dbReference>
<dbReference type="Pfam" id="PF10418">
    <property type="entry name" value="DHODB_Fe-S_bind"/>
    <property type="match status" value="1"/>
</dbReference>
<dbReference type="PIRSF" id="PIRSF006816">
    <property type="entry name" value="Cyc3_hyd_g"/>
    <property type="match status" value="1"/>
</dbReference>
<dbReference type="InterPro" id="IPR017927">
    <property type="entry name" value="FAD-bd_FR_type"/>
</dbReference>
<evidence type="ECO:0000256" key="1">
    <source>
        <dbReference type="PIRSR" id="PIRSR006816-1"/>
    </source>
</evidence>
<keyword evidence="2" id="KW-0408">Iron</keyword>
<evidence type="ECO:0000259" key="3">
    <source>
        <dbReference type="PROSITE" id="PS51384"/>
    </source>
</evidence>